<dbReference type="Proteomes" id="UP001301769">
    <property type="component" value="Unassembled WGS sequence"/>
</dbReference>
<protein>
    <submittedName>
        <fullName evidence="2">Uncharacterized protein</fullName>
    </submittedName>
</protein>
<organism evidence="2 3">
    <name type="scientific">Rhypophila decipiens</name>
    <dbReference type="NCBI Taxonomy" id="261697"/>
    <lineage>
        <taxon>Eukaryota</taxon>
        <taxon>Fungi</taxon>
        <taxon>Dikarya</taxon>
        <taxon>Ascomycota</taxon>
        <taxon>Pezizomycotina</taxon>
        <taxon>Sordariomycetes</taxon>
        <taxon>Sordariomycetidae</taxon>
        <taxon>Sordariales</taxon>
        <taxon>Naviculisporaceae</taxon>
        <taxon>Rhypophila</taxon>
    </lineage>
</organism>
<name>A0AAN7BBQ3_9PEZI</name>
<feature type="compositionally biased region" description="Basic residues" evidence="1">
    <location>
        <begin position="158"/>
        <end position="169"/>
    </location>
</feature>
<dbReference type="PANTHER" id="PTHR42090:SF1">
    <property type="match status" value="1"/>
</dbReference>
<dbReference type="AlphaFoldDB" id="A0AAN7BBQ3"/>
<proteinExistence type="predicted"/>
<feature type="compositionally biased region" description="Polar residues" evidence="1">
    <location>
        <begin position="125"/>
        <end position="140"/>
    </location>
</feature>
<dbReference type="PANTHER" id="PTHR42090">
    <property type="match status" value="1"/>
</dbReference>
<reference evidence="2" key="2">
    <citation type="submission" date="2023-05" db="EMBL/GenBank/DDBJ databases">
        <authorList>
            <consortium name="Lawrence Berkeley National Laboratory"/>
            <person name="Steindorff A."/>
            <person name="Hensen N."/>
            <person name="Bonometti L."/>
            <person name="Westerberg I."/>
            <person name="Brannstrom I.O."/>
            <person name="Guillou S."/>
            <person name="Cros-Aarteil S."/>
            <person name="Calhoun S."/>
            <person name="Haridas S."/>
            <person name="Kuo A."/>
            <person name="Mondo S."/>
            <person name="Pangilinan J."/>
            <person name="Riley R."/>
            <person name="Labutti K."/>
            <person name="Andreopoulos B."/>
            <person name="Lipzen A."/>
            <person name="Chen C."/>
            <person name="Yanf M."/>
            <person name="Daum C."/>
            <person name="Ng V."/>
            <person name="Clum A."/>
            <person name="Ohm R."/>
            <person name="Martin F."/>
            <person name="Silar P."/>
            <person name="Natvig D."/>
            <person name="Lalanne C."/>
            <person name="Gautier V."/>
            <person name="Ament-Velasquez S.L."/>
            <person name="Kruys A."/>
            <person name="Hutchinson M.I."/>
            <person name="Powell A.J."/>
            <person name="Barry K."/>
            <person name="Miller A.N."/>
            <person name="Grigoriev I.V."/>
            <person name="Debuchy R."/>
            <person name="Gladieux P."/>
            <person name="Thoren M.H."/>
            <person name="Johannesson H."/>
        </authorList>
    </citation>
    <scope>NUCLEOTIDE SEQUENCE</scope>
    <source>
        <strain evidence="2">PSN293</strain>
    </source>
</reference>
<feature type="compositionally biased region" description="Basic and acidic residues" evidence="1">
    <location>
        <begin position="64"/>
        <end position="80"/>
    </location>
</feature>
<feature type="region of interest" description="Disordered" evidence="1">
    <location>
        <begin position="60"/>
        <end position="169"/>
    </location>
</feature>
<evidence type="ECO:0000313" key="2">
    <source>
        <dbReference type="EMBL" id="KAK4219966.1"/>
    </source>
</evidence>
<feature type="compositionally biased region" description="Basic and acidic residues" evidence="1">
    <location>
        <begin position="142"/>
        <end position="157"/>
    </location>
</feature>
<reference evidence="2" key="1">
    <citation type="journal article" date="2023" name="Mol. Phylogenet. Evol.">
        <title>Genome-scale phylogeny and comparative genomics of the fungal order Sordariales.</title>
        <authorList>
            <person name="Hensen N."/>
            <person name="Bonometti L."/>
            <person name="Westerberg I."/>
            <person name="Brannstrom I.O."/>
            <person name="Guillou S."/>
            <person name="Cros-Aarteil S."/>
            <person name="Calhoun S."/>
            <person name="Haridas S."/>
            <person name="Kuo A."/>
            <person name="Mondo S."/>
            <person name="Pangilinan J."/>
            <person name="Riley R."/>
            <person name="LaButti K."/>
            <person name="Andreopoulos B."/>
            <person name="Lipzen A."/>
            <person name="Chen C."/>
            <person name="Yan M."/>
            <person name="Daum C."/>
            <person name="Ng V."/>
            <person name="Clum A."/>
            <person name="Steindorff A."/>
            <person name="Ohm R.A."/>
            <person name="Martin F."/>
            <person name="Silar P."/>
            <person name="Natvig D.O."/>
            <person name="Lalanne C."/>
            <person name="Gautier V."/>
            <person name="Ament-Velasquez S.L."/>
            <person name="Kruys A."/>
            <person name="Hutchinson M.I."/>
            <person name="Powell A.J."/>
            <person name="Barry K."/>
            <person name="Miller A.N."/>
            <person name="Grigoriev I.V."/>
            <person name="Debuchy R."/>
            <person name="Gladieux P."/>
            <person name="Hiltunen Thoren M."/>
            <person name="Johannesson H."/>
        </authorList>
    </citation>
    <scope>NUCLEOTIDE SEQUENCE</scope>
    <source>
        <strain evidence="2">PSN293</strain>
    </source>
</reference>
<feature type="compositionally biased region" description="Basic and acidic residues" evidence="1">
    <location>
        <begin position="89"/>
        <end position="115"/>
    </location>
</feature>
<evidence type="ECO:0000256" key="1">
    <source>
        <dbReference type="SAM" id="MobiDB-lite"/>
    </source>
</evidence>
<evidence type="ECO:0000313" key="3">
    <source>
        <dbReference type="Proteomes" id="UP001301769"/>
    </source>
</evidence>
<accession>A0AAN7BBQ3</accession>
<keyword evidence="3" id="KW-1185">Reference proteome</keyword>
<sequence>MASRQLSSNMTNLLRIPSLRQASRGISTIHARNPLTTTNPTQQQPNVLTPQYYQYQSRRALHSPYKDSQERDSLKPRKAEGTATGSDDEVAKMDEAWDTSKTRPEEELEESRGKDGGWSMLDESGGNQEFSKPQGDNPSENRGGEKSGKKMKSGETKTKKHGQLKSPNK</sequence>
<gene>
    <name evidence="2" type="ORF">QBC37DRAFT_408950</name>
</gene>
<comment type="caution">
    <text evidence="2">The sequence shown here is derived from an EMBL/GenBank/DDBJ whole genome shotgun (WGS) entry which is preliminary data.</text>
</comment>
<dbReference type="EMBL" id="MU858046">
    <property type="protein sequence ID" value="KAK4219966.1"/>
    <property type="molecule type" value="Genomic_DNA"/>
</dbReference>